<comment type="function">
    <text evidence="11">Catalyzes the specific phosphorylation of the 3-hydroxyl group of shikimic acid using ATP as a cosubstrate.</text>
</comment>
<keyword evidence="9 11" id="KW-0057">Aromatic amino acid biosynthesis</keyword>
<dbReference type="SUPFAM" id="SSF52540">
    <property type="entry name" value="P-loop containing nucleoside triphosphate hydrolases"/>
    <property type="match status" value="1"/>
</dbReference>
<evidence type="ECO:0000256" key="9">
    <source>
        <dbReference type="ARBA" id="ARBA00023141"/>
    </source>
</evidence>
<keyword evidence="11" id="KW-0460">Magnesium</keyword>
<dbReference type="GO" id="GO:0009073">
    <property type="term" value="P:aromatic amino acid family biosynthetic process"/>
    <property type="evidence" value="ECO:0007669"/>
    <property type="project" value="UniProtKB-KW"/>
</dbReference>
<evidence type="ECO:0000313" key="12">
    <source>
        <dbReference type="EMBL" id="MCZ0704071.1"/>
    </source>
</evidence>
<organism evidence="12 13">
    <name type="scientific">Natronobacillus azotifigens</name>
    <dbReference type="NCBI Taxonomy" id="472978"/>
    <lineage>
        <taxon>Bacteria</taxon>
        <taxon>Bacillati</taxon>
        <taxon>Bacillota</taxon>
        <taxon>Bacilli</taxon>
        <taxon>Bacillales</taxon>
        <taxon>Bacillaceae</taxon>
        <taxon>Natronobacillus</taxon>
    </lineage>
</organism>
<proteinExistence type="inferred from homology"/>
<dbReference type="GO" id="GO:0004765">
    <property type="term" value="F:shikimate kinase activity"/>
    <property type="evidence" value="ECO:0007669"/>
    <property type="project" value="UniProtKB-UniRule"/>
</dbReference>
<comment type="subcellular location">
    <subcellularLocation>
        <location evidence="11">Cytoplasm</location>
    </subcellularLocation>
</comment>
<dbReference type="InterPro" id="IPR031322">
    <property type="entry name" value="Shikimate/glucono_kinase"/>
</dbReference>
<dbReference type="InterPro" id="IPR000623">
    <property type="entry name" value="Shikimate_kinase/TSH1"/>
</dbReference>
<keyword evidence="4 11" id="KW-0028">Amino-acid biosynthesis</keyword>
<keyword evidence="13" id="KW-1185">Reference proteome</keyword>
<keyword evidence="11" id="KW-0963">Cytoplasm</keyword>
<name>A0A9J6RET8_9BACI</name>
<dbReference type="GO" id="GO:0005829">
    <property type="term" value="C:cytosol"/>
    <property type="evidence" value="ECO:0007669"/>
    <property type="project" value="TreeGrafter"/>
</dbReference>
<dbReference type="HAMAP" id="MF_00109">
    <property type="entry name" value="Shikimate_kinase"/>
    <property type="match status" value="1"/>
</dbReference>
<dbReference type="EMBL" id="JAPRAT010000027">
    <property type="protein sequence ID" value="MCZ0704071.1"/>
    <property type="molecule type" value="Genomic_DNA"/>
</dbReference>
<dbReference type="PROSITE" id="PS01128">
    <property type="entry name" value="SHIKIMATE_KINASE"/>
    <property type="match status" value="1"/>
</dbReference>
<sequence>MQSIYLIGFMGSGKTTVADQLGKYYQLPVQDTDQMIEAMQNKKIKQIFAEEGEHQFRQYEHDVLTTTESNNCIIATGGGIIEQDRNVHWLKDKQVIYLQTSWPEIVNRLKDEGDRPIWQDQNRDKEQLLLSREQKYLEAATYVIRTDGKSIDLLVKEIIEVITTS</sequence>
<dbReference type="EC" id="2.7.1.71" evidence="3 11"/>
<feature type="binding site" evidence="11">
    <location>
        <position position="78"/>
    </location>
    <ligand>
        <name>substrate</name>
    </ligand>
</feature>
<comment type="caution">
    <text evidence="12">The sequence shown here is derived from an EMBL/GenBank/DDBJ whole genome shotgun (WGS) entry which is preliminary data.</text>
</comment>
<comment type="similarity">
    <text evidence="2 11">Belongs to the shikimate kinase family.</text>
</comment>
<dbReference type="Pfam" id="PF01202">
    <property type="entry name" value="SKI"/>
    <property type="match status" value="1"/>
</dbReference>
<feature type="binding site" evidence="11">
    <location>
        <position position="33"/>
    </location>
    <ligand>
        <name>substrate</name>
    </ligand>
</feature>
<keyword evidence="7 11" id="KW-0418">Kinase</keyword>
<keyword evidence="8 11" id="KW-0067">ATP-binding</keyword>
<dbReference type="RefSeq" id="WP_268780838.1">
    <property type="nucleotide sequence ID" value="NZ_JAPRAT010000027.1"/>
</dbReference>
<dbReference type="Proteomes" id="UP001084197">
    <property type="component" value="Unassembled WGS sequence"/>
</dbReference>
<evidence type="ECO:0000256" key="6">
    <source>
        <dbReference type="ARBA" id="ARBA00022741"/>
    </source>
</evidence>
<feature type="binding site" evidence="11">
    <location>
        <position position="132"/>
    </location>
    <ligand>
        <name>substrate</name>
    </ligand>
</feature>
<comment type="subunit">
    <text evidence="11">Monomer.</text>
</comment>
<evidence type="ECO:0000256" key="7">
    <source>
        <dbReference type="ARBA" id="ARBA00022777"/>
    </source>
</evidence>
<dbReference type="GO" id="GO:0000287">
    <property type="term" value="F:magnesium ion binding"/>
    <property type="evidence" value="ECO:0007669"/>
    <property type="project" value="UniProtKB-UniRule"/>
</dbReference>
<keyword evidence="11" id="KW-0479">Metal-binding</keyword>
<evidence type="ECO:0000256" key="5">
    <source>
        <dbReference type="ARBA" id="ARBA00022679"/>
    </source>
</evidence>
<comment type="cofactor">
    <cofactor evidence="11">
        <name>Mg(2+)</name>
        <dbReference type="ChEBI" id="CHEBI:18420"/>
    </cofactor>
    <text evidence="11">Binds 1 Mg(2+) ion per subunit.</text>
</comment>
<comment type="catalytic activity">
    <reaction evidence="10 11">
        <text>shikimate + ATP = 3-phosphoshikimate + ADP + H(+)</text>
        <dbReference type="Rhea" id="RHEA:13121"/>
        <dbReference type="ChEBI" id="CHEBI:15378"/>
        <dbReference type="ChEBI" id="CHEBI:30616"/>
        <dbReference type="ChEBI" id="CHEBI:36208"/>
        <dbReference type="ChEBI" id="CHEBI:145989"/>
        <dbReference type="ChEBI" id="CHEBI:456216"/>
        <dbReference type="EC" id="2.7.1.71"/>
    </reaction>
</comment>
<evidence type="ECO:0000256" key="8">
    <source>
        <dbReference type="ARBA" id="ARBA00022840"/>
    </source>
</evidence>
<dbReference type="PRINTS" id="PR01100">
    <property type="entry name" value="SHIKIMTKNASE"/>
</dbReference>
<protein>
    <recommendedName>
        <fullName evidence="3 11">Shikimate kinase</fullName>
        <shortName evidence="11">SK</shortName>
        <ecNumber evidence="3 11">2.7.1.71</ecNumber>
    </recommendedName>
</protein>
<dbReference type="AlphaFoldDB" id="A0A9J6RET8"/>
<dbReference type="PANTHER" id="PTHR21087">
    <property type="entry name" value="SHIKIMATE KINASE"/>
    <property type="match status" value="1"/>
</dbReference>
<keyword evidence="6 11" id="KW-0547">Nucleotide-binding</keyword>
<keyword evidence="5 11" id="KW-0808">Transferase</keyword>
<comment type="pathway">
    <text evidence="1 11">Metabolic intermediate biosynthesis; chorismate biosynthesis; chorismate from D-erythrose 4-phosphate and phosphoenolpyruvate: step 5/7.</text>
</comment>
<evidence type="ECO:0000256" key="4">
    <source>
        <dbReference type="ARBA" id="ARBA00022605"/>
    </source>
</evidence>
<dbReference type="GO" id="GO:0009423">
    <property type="term" value="P:chorismate biosynthetic process"/>
    <property type="evidence" value="ECO:0007669"/>
    <property type="project" value="UniProtKB-UniRule"/>
</dbReference>
<evidence type="ECO:0000256" key="3">
    <source>
        <dbReference type="ARBA" id="ARBA00012154"/>
    </source>
</evidence>
<comment type="caution">
    <text evidence="11">Lacks conserved residue(s) required for the propagation of feature annotation.</text>
</comment>
<feature type="binding site" evidence="11">
    <location>
        <position position="57"/>
    </location>
    <ligand>
        <name>substrate</name>
    </ligand>
</feature>
<dbReference type="InterPro" id="IPR023000">
    <property type="entry name" value="Shikimate_kinase_CS"/>
</dbReference>
<dbReference type="GO" id="GO:0005524">
    <property type="term" value="F:ATP binding"/>
    <property type="evidence" value="ECO:0007669"/>
    <property type="project" value="UniProtKB-UniRule"/>
</dbReference>
<feature type="binding site" evidence="11">
    <location>
        <position position="15"/>
    </location>
    <ligand>
        <name>Mg(2+)</name>
        <dbReference type="ChEBI" id="CHEBI:18420"/>
    </ligand>
</feature>
<gene>
    <name evidence="11" type="primary">aroK</name>
    <name evidence="12" type="ORF">OWO01_12720</name>
</gene>
<dbReference type="InterPro" id="IPR027417">
    <property type="entry name" value="P-loop_NTPase"/>
</dbReference>
<dbReference type="PANTHER" id="PTHR21087:SF16">
    <property type="entry name" value="SHIKIMATE KINASE 1, CHLOROPLASTIC"/>
    <property type="match status" value="1"/>
</dbReference>
<evidence type="ECO:0000313" key="13">
    <source>
        <dbReference type="Proteomes" id="UP001084197"/>
    </source>
</evidence>
<evidence type="ECO:0000256" key="1">
    <source>
        <dbReference type="ARBA" id="ARBA00004842"/>
    </source>
</evidence>
<feature type="binding site" evidence="11">
    <location>
        <begin position="11"/>
        <end position="16"/>
    </location>
    <ligand>
        <name>ATP</name>
        <dbReference type="ChEBI" id="CHEBI:30616"/>
    </ligand>
</feature>
<feature type="binding site" evidence="11">
    <location>
        <position position="115"/>
    </location>
    <ligand>
        <name>ATP</name>
        <dbReference type="ChEBI" id="CHEBI:30616"/>
    </ligand>
</feature>
<evidence type="ECO:0000256" key="2">
    <source>
        <dbReference type="ARBA" id="ARBA00006997"/>
    </source>
</evidence>
<reference evidence="12" key="1">
    <citation type="submission" date="2022-11" db="EMBL/GenBank/DDBJ databases">
        <title>WGS of Natronobacillus azotifigens 24KS-1, an anaerobic diazotrophic haloalkaliphile from soda-rich habitats.</title>
        <authorList>
            <person name="Sorokin D.Y."/>
            <person name="Merkel A.Y."/>
        </authorList>
    </citation>
    <scope>NUCLEOTIDE SEQUENCE</scope>
    <source>
        <strain evidence="12">24KS-1</strain>
    </source>
</reference>
<dbReference type="GO" id="GO:0008652">
    <property type="term" value="P:amino acid biosynthetic process"/>
    <property type="evidence" value="ECO:0007669"/>
    <property type="project" value="UniProtKB-KW"/>
</dbReference>
<evidence type="ECO:0000256" key="10">
    <source>
        <dbReference type="ARBA" id="ARBA00048567"/>
    </source>
</evidence>
<evidence type="ECO:0000256" key="11">
    <source>
        <dbReference type="HAMAP-Rule" id="MF_00109"/>
    </source>
</evidence>
<dbReference type="Gene3D" id="3.40.50.300">
    <property type="entry name" value="P-loop containing nucleotide triphosphate hydrolases"/>
    <property type="match status" value="1"/>
</dbReference>
<dbReference type="CDD" id="cd00464">
    <property type="entry name" value="SK"/>
    <property type="match status" value="1"/>
</dbReference>
<accession>A0A9J6RET8</accession>